<dbReference type="GO" id="GO:0006401">
    <property type="term" value="P:RNA catabolic process"/>
    <property type="evidence" value="ECO:0007669"/>
    <property type="project" value="TreeGrafter"/>
</dbReference>
<dbReference type="SUPFAM" id="SSF55895">
    <property type="entry name" value="Ribonuclease Rh-like"/>
    <property type="match status" value="1"/>
</dbReference>
<sequence length="253" mass="29735">MYSRRAALCLLLMALLIVADGRRRRKWRDEPKSDHFDVLIFTQRWPQTVCFVWKENSETHICTLPKGDEWTIHGIWPSQYHKMGPQFCNSSLPFNRTVLRPIEADLREKWVDVQNGKEPYSFWQHEWEKHGTCAAVLKSLDSEIKYFRKGLNLLDIYNMRDVLAKVNIVPGKGYYVDDILRGVTKILGKRCEVMCVKNPKTEVSYVFEIRICFDKMLRLIDCDNVYGFPSNCDPHEMVIYPGSVPHDYRVIQV</sequence>
<dbReference type="GO" id="GO:0003723">
    <property type="term" value="F:RNA binding"/>
    <property type="evidence" value="ECO:0007669"/>
    <property type="project" value="InterPro"/>
</dbReference>
<evidence type="ECO:0000313" key="6">
    <source>
        <dbReference type="EMBL" id="ARK20002.1"/>
    </source>
</evidence>
<dbReference type="PANTHER" id="PTHR11240">
    <property type="entry name" value="RIBONUCLEASE T2"/>
    <property type="match status" value="1"/>
</dbReference>
<feature type="chain" id="PRO_5012642195" evidence="5">
    <location>
        <begin position="22"/>
        <end position="253"/>
    </location>
</feature>
<dbReference type="InterPro" id="IPR033130">
    <property type="entry name" value="RNase_T2_His_AS_2"/>
</dbReference>
<dbReference type="AlphaFoldDB" id="A0A1W6EWB1"/>
<feature type="active site" evidence="3">
    <location>
        <position position="130"/>
    </location>
</feature>
<dbReference type="InterPro" id="IPR033697">
    <property type="entry name" value="Ribonuclease_T2_eukaryotic"/>
</dbReference>
<reference evidence="6" key="1">
    <citation type="submission" date="2017-02" db="EMBL/GenBank/DDBJ databases">
        <title>Parasitoid Jewel Wasp Mounts Multi-Pronged Neurochemical Attack to Hijack a Host Brain.</title>
        <authorList>
            <person name="Arvidson R.S."/>
            <person name="Kaiser M."/>
            <person name="Libersat F."/>
            <person name="Adams M.E."/>
        </authorList>
    </citation>
    <scope>NUCLEOTIDE SEQUENCE</scope>
    <source>
        <strain evidence="6">220</strain>
    </source>
</reference>
<dbReference type="PANTHER" id="PTHR11240:SF22">
    <property type="entry name" value="RIBONUCLEASE T2"/>
    <property type="match status" value="1"/>
</dbReference>
<keyword evidence="2" id="KW-1015">Disulfide bond</keyword>
<evidence type="ECO:0000256" key="3">
    <source>
        <dbReference type="PIRSR" id="PIRSR633697-1"/>
    </source>
</evidence>
<keyword evidence="5" id="KW-0732">Signal</keyword>
<dbReference type="InterPro" id="IPR001568">
    <property type="entry name" value="RNase_T2-like"/>
</dbReference>
<feature type="active site" evidence="3">
    <location>
        <position position="126"/>
    </location>
</feature>
<dbReference type="EMBL" id="KY563593">
    <property type="protein sequence ID" value="ARK20002.1"/>
    <property type="molecule type" value="mRNA"/>
</dbReference>
<feature type="active site" evidence="3">
    <location>
        <position position="73"/>
    </location>
</feature>
<dbReference type="GO" id="GO:0005576">
    <property type="term" value="C:extracellular region"/>
    <property type="evidence" value="ECO:0007669"/>
    <property type="project" value="TreeGrafter"/>
</dbReference>
<organism evidence="6">
    <name type="scientific">Ampulex compressa</name>
    <name type="common">Emerald cockroach wasp</name>
    <dbReference type="NCBI Taxonomy" id="860918"/>
    <lineage>
        <taxon>Eukaryota</taxon>
        <taxon>Metazoa</taxon>
        <taxon>Ecdysozoa</taxon>
        <taxon>Arthropoda</taxon>
        <taxon>Hexapoda</taxon>
        <taxon>Insecta</taxon>
        <taxon>Pterygota</taxon>
        <taxon>Neoptera</taxon>
        <taxon>Endopterygota</taxon>
        <taxon>Hymenoptera</taxon>
        <taxon>Apocrita</taxon>
        <taxon>Aculeata</taxon>
        <taxon>Apoidea</taxon>
        <taxon>Ampulicidae</taxon>
        <taxon>Ampulicini</taxon>
        <taxon>Ampulex</taxon>
    </lineage>
</organism>
<dbReference type="OrthoDB" id="435754at2759"/>
<protein>
    <submittedName>
        <fullName evidence="6">Ribonuclease Oy-like protein</fullName>
    </submittedName>
</protein>
<dbReference type="CDD" id="cd01061">
    <property type="entry name" value="RNase_T2_euk"/>
    <property type="match status" value="1"/>
</dbReference>
<accession>A0A1W6EWB1</accession>
<dbReference type="PROSITE" id="PS00531">
    <property type="entry name" value="RNASE_T2_2"/>
    <property type="match status" value="1"/>
</dbReference>
<dbReference type="Pfam" id="PF00445">
    <property type="entry name" value="Ribonuclease_T2"/>
    <property type="match status" value="1"/>
</dbReference>
<dbReference type="Gene3D" id="3.90.730.10">
    <property type="entry name" value="Ribonuclease T2-like"/>
    <property type="match status" value="1"/>
</dbReference>
<evidence type="ECO:0000256" key="1">
    <source>
        <dbReference type="ARBA" id="ARBA00007469"/>
    </source>
</evidence>
<evidence type="ECO:0000256" key="5">
    <source>
        <dbReference type="SAM" id="SignalP"/>
    </source>
</evidence>
<feature type="signal peptide" evidence="5">
    <location>
        <begin position="1"/>
        <end position="21"/>
    </location>
</feature>
<name>A0A1W6EWB1_AMPCP</name>
<comment type="similarity">
    <text evidence="1 4">Belongs to the RNase T2 family.</text>
</comment>
<evidence type="ECO:0000256" key="4">
    <source>
        <dbReference type="RuleBase" id="RU004328"/>
    </source>
</evidence>
<evidence type="ECO:0000256" key="2">
    <source>
        <dbReference type="ARBA" id="ARBA00023157"/>
    </source>
</evidence>
<proteinExistence type="evidence at transcript level"/>
<dbReference type="InterPro" id="IPR036430">
    <property type="entry name" value="RNase_T2-like_sf"/>
</dbReference>
<dbReference type="GO" id="GO:0033897">
    <property type="term" value="F:ribonuclease T2 activity"/>
    <property type="evidence" value="ECO:0007669"/>
    <property type="project" value="InterPro"/>
</dbReference>